<feature type="chain" id="PRO_5015178104" evidence="1">
    <location>
        <begin position="24"/>
        <end position="114"/>
    </location>
</feature>
<dbReference type="AlphaFoldDB" id="A0A2P5VR76"/>
<evidence type="ECO:0000313" key="2">
    <source>
        <dbReference type="EMBL" id="PPR81349.1"/>
    </source>
</evidence>
<protein>
    <submittedName>
        <fullName evidence="2">Uncharacterized protein</fullName>
    </submittedName>
</protein>
<proteinExistence type="predicted"/>
<accession>A0A2P5VR76</accession>
<dbReference type="Proteomes" id="UP000239757">
    <property type="component" value="Unassembled WGS sequence"/>
</dbReference>
<name>A0A2P5VR76_GOSBA</name>
<keyword evidence="1" id="KW-0732">Signal</keyword>
<gene>
    <name evidence="2" type="ORF">GOBAR_AA39362</name>
</gene>
<evidence type="ECO:0000256" key="1">
    <source>
        <dbReference type="SAM" id="SignalP"/>
    </source>
</evidence>
<reference evidence="2 3" key="1">
    <citation type="submission" date="2015-01" db="EMBL/GenBank/DDBJ databases">
        <title>Genome of allotetraploid Gossypium barbadense reveals genomic plasticity and fiber elongation in cotton evolution.</title>
        <authorList>
            <person name="Chen X."/>
            <person name="Liu X."/>
            <person name="Zhao B."/>
            <person name="Zheng H."/>
            <person name="Hu Y."/>
            <person name="Lu G."/>
            <person name="Yang C."/>
            <person name="Chen J."/>
            <person name="Shan C."/>
            <person name="Zhang L."/>
            <person name="Zhou Y."/>
            <person name="Wang L."/>
            <person name="Guo W."/>
            <person name="Bai Y."/>
            <person name="Ruan J."/>
            <person name="Shangguan X."/>
            <person name="Mao Y."/>
            <person name="Jiang J."/>
            <person name="Zhu Y."/>
            <person name="Lei J."/>
            <person name="Kang H."/>
            <person name="Chen S."/>
            <person name="He X."/>
            <person name="Wang R."/>
            <person name="Wang Y."/>
            <person name="Chen J."/>
            <person name="Wang L."/>
            <person name="Yu S."/>
            <person name="Wang B."/>
            <person name="Wei J."/>
            <person name="Song S."/>
            <person name="Lu X."/>
            <person name="Gao Z."/>
            <person name="Gu W."/>
            <person name="Deng X."/>
            <person name="Ma D."/>
            <person name="Wang S."/>
            <person name="Liang W."/>
            <person name="Fang L."/>
            <person name="Cai C."/>
            <person name="Zhu X."/>
            <person name="Zhou B."/>
            <person name="Zhang Y."/>
            <person name="Chen Z."/>
            <person name="Xu S."/>
            <person name="Zhu R."/>
            <person name="Wang S."/>
            <person name="Zhang T."/>
            <person name="Zhao G."/>
        </authorList>
    </citation>
    <scope>NUCLEOTIDE SEQUENCE [LARGE SCALE GENOMIC DNA]</scope>
    <source>
        <strain evidence="3">cv. Xinhai21</strain>
        <tissue evidence="2">Leaf</tissue>
    </source>
</reference>
<dbReference type="EMBL" id="KZ671356">
    <property type="protein sequence ID" value="PPR81349.1"/>
    <property type="molecule type" value="Genomic_DNA"/>
</dbReference>
<dbReference type="OrthoDB" id="10618883at2759"/>
<dbReference type="PROSITE" id="PS51257">
    <property type="entry name" value="PROKAR_LIPOPROTEIN"/>
    <property type="match status" value="1"/>
</dbReference>
<organism evidence="2 3">
    <name type="scientific">Gossypium barbadense</name>
    <name type="common">Sea Island cotton</name>
    <name type="synonym">Hibiscus barbadensis</name>
    <dbReference type="NCBI Taxonomy" id="3634"/>
    <lineage>
        <taxon>Eukaryota</taxon>
        <taxon>Viridiplantae</taxon>
        <taxon>Streptophyta</taxon>
        <taxon>Embryophyta</taxon>
        <taxon>Tracheophyta</taxon>
        <taxon>Spermatophyta</taxon>
        <taxon>Magnoliopsida</taxon>
        <taxon>eudicotyledons</taxon>
        <taxon>Gunneridae</taxon>
        <taxon>Pentapetalae</taxon>
        <taxon>rosids</taxon>
        <taxon>malvids</taxon>
        <taxon>Malvales</taxon>
        <taxon>Malvaceae</taxon>
        <taxon>Malvoideae</taxon>
        <taxon>Gossypium</taxon>
    </lineage>
</organism>
<evidence type="ECO:0000313" key="3">
    <source>
        <dbReference type="Proteomes" id="UP000239757"/>
    </source>
</evidence>
<sequence length="114" mass="12586">MTVCRVSVFVLVGVLFLCGCIDGRKLVSEKEVHAVEKGIIRTFLFSGLMMRRVGSQHISADDRPDFGVTTEKFDTKEKREGKTGLEFNVKGQVDFNGTKIIVMVTTVGTSPKSE</sequence>
<feature type="signal peptide" evidence="1">
    <location>
        <begin position="1"/>
        <end position="23"/>
    </location>
</feature>